<sequence length="67" mass="7010">MRCSQVGSVPGLCSSTFSFFAWCLWIPDHHANIPAATTATPPTIVAGRPLGTGGGCAFLFMVVVAER</sequence>
<evidence type="ECO:0000313" key="1">
    <source>
        <dbReference type="EMBL" id="EGO29563.1"/>
    </source>
</evidence>
<dbReference type="AlphaFoldDB" id="F8NJ79"/>
<dbReference type="RefSeq" id="XP_007313805.1">
    <property type="nucleotide sequence ID" value="XM_007313743.1"/>
</dbReference>
<accession>F8NJ79</accession>
<reference evidence="1" key="1">
    <citation type="submission" date="2011-04" db="EMBL/GenBank/DDBJ databases">
        <title>Evolution of plant cell wall degrading machinery underlies the functional diversity of forest fungi.</title>
        <authorList>
            <consortium name="US DOE Joint Genome Institute (JGI-PGF)"/>
            <person name="Eastwood D.C."/>
            <person name="Floudas D."/>
            <person name="Binder M."/>
            <person name="Majcherczyk A."/>
            <person name="Schneider P."/>
            <person name="Aerts A."/>
            <person name="Asiegbu F.O."/>
            <person name="Baker S.E."/>
            <person name="Barry K."/>
            <person name="Bendiksby M."/>
            <person name="Blumentritt M."/>
            <person name="Coutinho P.M."/>
            <person name="Cullen D."/>
            <person name="Cullen D."/>
            <person name="Gathman A."/>
            <person name="Goodell B."/>
            <person name="Henrissat B."/>
            <person name="Ihrmark K."/>
            <person name="Kauserud H."/>
            <person name="Kohler A."/>
            <person name="LaButti K."/>
            <person name="Lapidus A."/>
            <person name="Lavin J.L."/>
            <person name="Lee Y.-H."/>
            <person name="Lindquist E."/>
            <person name="Lilly W."/>
            <person name="Lucas S."/>
            <person name="Morin E."/>
            <person name="Murat C."/>
            <person name="Oguiza J.A."/>
            <person name="Park J."/>
            <person name="Pisabarro A.G."/>
            <person name="Riley R."/>
            <person name="Rosling A."/>
            <person name="Salamov A."/>
            <person name="Schmidt O."/>
            <person name="Schmutz J."/>
            <person name="Skrede I."/>
            <person name="Stenlid J."/>
            <person name="Wiebenga A."/>
            <person name="Xie X."/>
            <person name="Kues U."/>
            <person name="Hibbett D.S."/>
            <person name="Hoffmeister D."/>
            <person name="Hogberg N."/>
            <person name="Martin F."/>
            <person name="Grigoriev I.V."/>
            <person name="Watkinson S.C."/>
        </authorList>
    </citation>
    <scope>NUCLEOTIDE SEQUENCE</scope>
    <source>
        <strain evidence="1">S7.9</strain>
    </source>
</reference>
<dbReference type="KEGG" id="sla:SERLADRAFT_378622"/>
<organism>
    <name type="scientific">Serpula lacrymans var. lacrymans (strain S7.9)</name>
    <name type="common">Dry rot fungus</name>
    <dbReference type="NCBI Taxonomy" id="578457"/>
    <lineage>
        <taxon>Eukaryota</taxon>
        <taxon>Fungi</taxon>
        <taxon>Dikarya</taxon>
        <taxon>Basidiomycota</taxon>
        <taxon>Agaricomycotina</taxon>
        <taxon>Agaricomycetes</taxon>
        <taxon>Agaricomycetidae</taxon>
        <taxon>Boletales</taxon>
        <taxon>Coniophorineae</taxon>
        <taxon>Serpulaceae</taxon>
        <taxon>Serpula</taxon>
    </lineage>
</organism>
<proteinExistence type="predicted"/>
<dbReference type="OrthoDB" id="10541988at2759"/>
<dbReference type="GeneID" id="18810775"/>
<name>F8NJ79_SERL9</name>
<dbReference type="HOGENOM" id="CLU_2814007_0_0_1"/>
<dbReference type="Proteomes" id="UP000008064">
    <property type="component" value="Unassembled WGS sequence"/>
</dbReference>
<gene>
    <name evidence="1" type="ORF">SERLADRAFT_378622</name>
</gene>
<dbReference type="EMBL" id="GL945429">
    <property type="protein sequence ID" value="EGO29563.1"/>
    <property type="molecule type" value="Genomic_DNA"/>
</dbReference>
<protein>
    <submittedName>
        <fullName evidence="1">Uncharacterized protein</fullName>
    </submittedName>
</protein>